<feature type="repeat" description="WD" evidence="3">
    <location>
        <begin position="1078"/>
        <end position="1119"/>
    </location>
</feature>
<dbReference type="InterPro" id="IPR001387">
    <property type="entry name" value="Cro/C1-type_HTH"/>
</dbReference>
<dbReference type="Gene3D" id="1.10.260.40">
    <property type="entry name" value="lambda repressor-like DNA-binding domains"/>
    <property type="match status" value="1"/>
</dbReference>
<dbReference type="Gene3D" id="2.130.10.10">
    <property type="entry name" value="YVTN repeat-like/Quinoprotein amine dehydrogenase"/>
    <property type="match status" value="5"/>
</dbReference>
<feature type="domain" description="HTH cro/C1-type" evidence="5">
    <location>
        <begin position="17"/>
        <end position="70"/>
    </location>
</feature>
<keyword evidence="4" id="KW-1133">Transmembrane helix</keyword>
<evidence type="ECO:0000313" key="7">
    <source>
        <dbReference type="Proteomes" id="UP001521150"/>
    </source>
</evidence>
<organism evidence="6 7">
    <name type="scientific">Kibdelosporangium philippinense</name>
    <dbReference type="NCBI Taxonomy" id="211113"/>
    <lineage>
        <taxon>Bacteria</taxon>
        <taxon>Bacillati</taxon>
        <taxon>Actinomycetota</taxon>
        <taxon>Actinomycetes</taxon>
        <taxon>Pseudonocardiales</taxon>
        <taxon>Pseudonocardiaceae</taxon>
        <taxon>Kibdelosporangium</taxon>
    </lineage>
</organism>
<evidence type="ECO:0000256" key="3">
    <source>
        <dbReference type="PROSITE-ProRule" id="PRU00221"/>
    </source>
</evidence>
<dbReference type="InterPro" id="IPR010982">
    <property type="entry name" value="Lambda_DNA-bd_dom_sf"/>
</dbReference>
<gene>
    <name evidence="6" type="ORF">LWC34_14500</name>
</gene>
<reference evidence="6 7" key="1">
    <citation type="submission" date="2021-12" db="EMBL/GenBank/DDBJ databases">
        <title>Genome sequence of Kibdelosporangium philippinense ATCC 49844.</title>
        <authorList>
            <person name="Fedorov E.A."/>
            <person name="Omeragic M."/>
            <person name="Shalygina K.F."/>
            <person name="Maclea K.S."/>
        </authorList>
    </citation>
    <scope>NUCLEOTIDE SEQUENCE [LARGE SCALE GENOMIC DNA]</scope>
    <source>
        <strain evidence="6 7">ATCC 49844</strain>
    </source>
</reference>
<feature type="repeat" description="WD" evidence="3">
    <location>
        <begin position="942"/>
        <end position="983"/>
    </location>
</feature>
<keyword evidence="1 3" id="KW-0853">WD repeat</keyword>
<dbReference type="InterPro" id="IPR001680">
    <property type="entry name" value="WD40_rpt"/>
</dbReference>
<dbReference type="InterPro" id="IPR036322">
    <property type="entry name" value="WD40_repeat_dom_sf"/>
</dbReference>
<evidence type="ECO:0000256" key="2">
    <source>
        <dbReference type="ARBA" id="ARBA00022737"/>
    </source>
</evidence>
<dbReference type="CDD" id="cd00200">
    <property type="entry name" value="WD40"/>
    <property type="match status" value="2"/>
</dbReference>
<sequence>MNRENDPQEAQGFAAELRRLRLARRLSLTQLSGLTHYSRGYLSNVENSHKPATAELARRLDEVLQAGGALASLVAPAPDALPCPYRGLAAFGPTDARWFFGRERSTAALISRVAESVDRDLPLVVFGASGAGKSSLLSAGLVPSLAAGALPAAGSAGWPVLMMTPTTHPVDALAESAAKLLGTSPENFRDGIRAGRWGDALRTALGHGDGRLVLVVDQFEEVFTVCEDDSERRAFIGALCEASRPGEGGQGAAALVVLGVRADFYGRCLAYPELFGVVQDNQFAVGAMSRDELVEAIVGPARVGKLDLEPGLVEVLLRDLGIDHGADHNHTAYEPRVLPLLSHALLATWQQRQGTRLTVAGYQLTGGIHGAVAATAERVHTSLDITAQQEARRLLLRLVRVGEDSEDSSQRAERDRVTSQSADRAAFAVALEALVAARLLTLDRDCVEITHEALLRAWPRLRGWIDTNRAWLLIRQQLTEAAESWGREGRHPAALYRGPRLATARDWVDRAGSGSGLTPLAHEFLAASVQLEHDEQRAARRRTRRLHQLVVGLTVLFLFATAATVYAVQATKTAIEQRNLAISRKVASEATGLGVADPSLSGQLSLAAYRLMPTVETRSSLLSSWATPYSTVVTRGANLTKTLALSPDSRTLTTTTRSGFTLWDVTDPWHPRGLATVTGHSRDVVSAAFSPDGRLLATDGVDGSVELWDVVNRTEPRALGTVPGHTGLRESTGASVAFAPAGPVLATVGQDRTVRLWDVAEPKQPKALGKTAEHPDAVREVMFSPQGLMLASVGGDGTVRLWDVTQPSSPRTLGPLLEPAGLTARFSQDGRLLVTAGRGQTIQLWDVTQPRQARMVATLPEYGDRIRTLALSGDGRMLATAGDDRTVKLWDVTDPHQPSALAELTGHTEAVTSLVFGRDGHSLITASADDTVRLWEVTGPVLADHAGAVYAVAFSPNGRILGTTSDDRTLRLRDVSDPRRPTLLAATPTGHTGTVRSLAFSPDGHLLATASWDKTARLWDLTDPHQPSLLATVPGHDAKIRWVVFSPNGRVLATASDDRTVRLWDVTNPRVPTLLSTLTGHSETVRVVAFSPDGRSLATASWDKTSRLWNVTNPREPAPLGTISGYDQPVRSIVFGPNGNVVVTTTWDGVIRLWDITDSQRPRLVAPLTGHGGMVFSAVFSPDGRTLATTGIDGTVRLWDVTDPRRPNASAVLLTKHPAAVFAAAFSPDGHTLATAAHDHTTRIWETDANRVATRICDIDQNTLSEEEWKRYFTETRYNPPCS</sequence>
<evidence type="ECO:0000256" key="4">
    <source>
        <dbReference type="SAM" id="Phobius"/>
    </source>
</evidence>
<dbReference type="InterPro" id="IPR049052">
    <property type="entry name" value="nSTAND1"/>
</dbReference>
<keyword evidence="7" id="KW-1185">Reference proteome</keyword>
<evidence type="ECO:0000259" key="5">
    <source>
        <dbReference type="PROSITE" id="PS50943"/>
    </source>
</evidence>
<feature type="repeat" description="WD" evidence="3">
    <location>
        <begin position="1214"/>
        <end position="1255"/>
    </location>
</feature>
<feature type="repeat" description="WD" evidence="3">
    <location>
        <begin position="771"/>
        <end position="812"/>
    </location>
</feature>
<dbReference type="PROSITE" id="PS50943">
    <property type="entry name" value="HTH_CROC1"/>
    <property type="match status" value="1"/>
</dbReference>
<dbReference type="PROSITE" id="PS00678">
    <property type="entry name" value="WD_REPEATS_1"/>
    <property type="match status" value="9"/>
</dbReference>
<feature type="repeat" description="WD" evidence="3">
    <location>
        <begin position="1168"/>
        <end position="1209"/>
    </location>
</feature>
<keyword evidence="4" id="KW-0472">Membrane</keyword>
<dbReference type="Proteomes" id="UP001521150">
    <property type="component" value="Unassembled WGS sequence"/>
</dbReference>
<proteinExistence type="predicted"/>
<keyword evidence="2" id="KW-0677">Repeat</keyword>
<dbReference type="RefSeq" id="WP_233725573.1">
    <property type="nucleotide sequence ID" value="NZ_JAJVCN010000001.1"/>
</dbReference>
<dbReference type="SMART" id="SM00320">
    <property type="entry name" value="WD40"/>
    <property type="match status" value="13"/>
</dbReference>
<dbReference type="PANTHER" id="PTHR19848">
    <property type="entry name" value="WD40 REPEAT PROTEIN"/>
    <property type="match status" value="1"/>
</dbReference>
<feature type="repeat" description="WD" evidence="3">
    <location>
        <begin position="1033"/>
        <end position="1074"/>
    </location>
</feature>
<dbReference type="Pfam" id="PF20703">
    <property type="entry name" value="nSTAND1"/>
    <property type="match status" value="1"/>
</dbReference>
<dbReference type="InterPro" id="IPR015943">
    <property type="entry name" value="WD40/YVTN_repeat-like_dom_sf"/>
</dbReference>
<dbReference type="PROSITE" id="PS50294">
    <property type="entry name" value="WD_REPEATS_REGION"/>
    <property type="match status" value="12"/>
</dbReference>
<evidence type="ECO:0000256" key="1">
    <source>
        <dbReference type="ARBA" id="ARBA00022574"/>
    </source>
</evidence>
<protein>
    <submittedName>
        <fullName evidence="6">WD40 repeat domain-containing protein</fullName>
    </submittedName>
</protein>
<dbReference type="SMART" id="SM00530">
    <property type="entry name" value="HTH_XRE"/>
    <property type="match status" value="1"/>
</dbReference>
<feature type="repeat" description="WD" evidence="3">
    <location>
        <begin position="735"/>
        <end position="767"/>
    </location>
</feature>
<dbReference type="InterPro" id="IPR020472">
    <property type="entry name" value="WD40_PAC1"/>
</dbReference>
<dbReference type="SUPFAM" id="SSF52540">
    <property type="entry name" value="P-loop containing nucleoside triphosphate hydrolases"/>
    <property type="match status" value="1"/>
</dbReference>
<dbReference type="InterPro" id="IPR019775">
    <property type="entry name" value="WD40_repeat_CS"/>
</dbReference>
<dbReference type="PRINTS" id="PR00320">
    <property type="entry name" value="GPROTEINBRPT"/>
</dbReference>
<dbReference type="PROSITE" id="PS50082">
    <property type="entry name" value="WD_REPEATS_2"/>
    <property type="match status" value="13"/>
</dbReference>
<feature type="repeat" description="WD" evidence="3">
    <location>
        <begin position="859"/>
        <end position="900"/>
    </location>
</feature>
<dbReference type="Pfam" id="PF13560">
    <property type="entry name" value="HTH_31"/>
    <property type="match status" value="1"/>
</dbReference>
<dbReference type="SUPFAM" id="SSF47413">
    <property type="entry name" value="lambda repressor-like DNA-binding domains"/>
    <property type="match status" value="1"/>
</dbReference>
<dbReference type="EMBL" id="JAJVCN010000001">
    <property type="protein sequence ID" value="MCE7004032.1"/>
    <property type="molecule type" value="Genomic_DNA"/>
</dbReference>
<feature type="repeat" description="WD" evidence="3">
    <location>
        <begin position="677"/>
        <end position="718"/>
    </location>
</feature>
<feature type="transmembrane region" description="Helical" evidence="4">
    <location>
        <begin position="549"/>
        <end position="568"/>
    </location>
</feature>
<keyword evidence="4" id="KW-0812">Transmembrane</keyword>
<accession>A0ABS8ZDX5</accession>
<feature type="repeat" description="WD" evidence="3">
    <location>
        <begin position="1123"/>
        <end position="1164"/>
    </location>
</feature>
<name>A0ABS8ZDX5_9PSEU</name>
<comment type="caution">
    <text evidence="6">The sequence shown here is derived from an EMBL/GenBank/DDBJ whole genome shotgun (WGS) entry which is preliminary data.</text>
</comment>
<feature type="repeat" description="WD" evidence="3">
    <location>
        <begin position="826"/>
        <end position="855"/>
    </location>
</feature>
<feature type="repeat" description="WD" evidence="3">
    <location>
        <begin position="904"/>
        <end position="937"/>
    </location>
</feature>
<dbReference type="PANTHER" id="PTHR19848:SF8">
    <property type="entry name" value="F-BOX AND WD REPEAT DOMAIN CONTAINING 7"/>
    <property type="match status" value="1"/>
</dbReference>
<feature type="repeat" description="WD" evidence="3">
    <location>
        <begin position="988"/>
        <end position="1021"/>
    </location>
</feature>
<evidence type="ECO:0000313" key="6">
    <source>
        <dbReference type="EMBL" id="MCE7004032.1"/>
    </source>
</evidence>
<dbReference type="Pfam" id="PF00400">
    <property type="entry name" value="WD40"/>
    <property type="match status" value="13"/>
</dbReference>
<dbReference type="InterPro" id="IPR027417">
    <property type="entry name" value="P-loop_NTPase"/>
</dbReference>
<dbReference type="SUPFAM" id="SSF50978">
    <property type="entry name" value="WD40 repeat-like"/>
    <property type="match status" value="2"/>
</dbReference>